<sequence length="1182" mass="135575">MALKFITGLASADHLQGVAQRILDLKNENKYKHIYYIVPNHIKFQSEIQLLSKISDVNNEFNAESQVQVLSISRLAWFYLKDSNIYQYPRLTTSSTSMILYKIIKEHIDELTLFKDIDNQFGLVSKIASQLTVFKRGNISPDNLEELSSRFSERSDISMDLKAKTHDLNIIYAAFENEVQSRFIDNSDILRNLNEILTDSELSEDAFVFSGFSSFSAEELRLVETLIKSNASITIDLVTDSLTADIDVNDFFYETKKLAQQLKKQAEDNHIELKSEVKLHQVRVKDDLLSLENYWLESSGKGGRFETNSYALNGVDIKQMNSRFSEVESILTEIRQKMAKNSKLRFSDFAILTSQLSDYDMVIRPLFEQFKTPYFCDLQIMMKDHSFVEFLRALFDVKTSYFQYENVMRLLKLGYLIPDDVDSENFFDALDITENYVIKEGVLGRDWISKKRWRITPTFGNDGELSEVDKVKEDQVNLIKDFVASTLVPIFKSLDEAVTGREAVSKVYDFLIQQRIDTKIKKEIANLTAAGKLSSAAEMSQTWQTLMQLLDEFVDVLGDSEFKLEDFIGLIEVGFSSAQFSQVPSTLDQVLISESGMVQMADKKFVYIIGADDQKLPTQPDSNSFFDVDGQTEIEKNLEDDQYLSTSLQRQMKEQPFLNYLNFLMGSDELHFSYATSDHAGTLHELSPYVKRIAEHFNISIEQVESRPSVGESEISRFVGSKRNTLSHLVQYARDLKRSGMDENLEEWQYIYSILNNSQYGDLVNQLLESLNYKNTPTQLRPEIVQGLYGNTILASVSKLEKFFQNEYAYFLEFGLRLRERETADLTPADTGVYFHAAFDTLIKEITDKKIDFENLTSNEIKNMQQIVIRKLEADNQFSTFTRTNRLQYLRNELDNTIKEMTRAVLIQMMRTKMRPIVSEQMFGQIEGGSSGLPPLVFNISDTQSVQVRGKIDRIDRIDANKGTYLGIVDYKSSANKAKFSFKEAYYGLTMQMLLYLDVVRRNSSIILPGQQVGISDALYMHIQNPLLRAKDKKVTTLEEEKINQLVFSEYGLKGIILDDLDLLEEIDPSIDEGHLSSEIFPIKLTKAGAPNKNAEAITSEEDIDRLIRNAEKRVIEAGKRIFSGEVNLNPVRLGDKDTALSYTPYKDIMQFDAMLPENSYRDIPNMNKKDVLNKLKDEEDE</sequence>
<evidence type="ECO:0000256" key="3">
    <source>
        <dbReference type="ARBA" id="ARBA00022763"/>
    </source>
</evidence>
<dbReference type="AlphaFoldDB" id="G8PC83"/>
<evidence type="ECO:0000256" key="2">
    <source>
        <dbReference type="ARBA" id="ARBA00022741"/>
    </source>
</evidence>
<keyword evidence="14" id="KW-1185">Reference proteome</keyword>
<dbReference type="GO" id="GO:0004386">
    <property type="term" value="F:helicase activity"/>
    <property type="evidence" value="ECO:0007669"/>
    <property type="project" value="UniProtKB-KW"/>
</dbReference>
<keyword evidence="3" id="KW-0227">DNA damage</keyword>
<evidence type="ECO:0000256" key="7">
    <source>
        <dbReference type="ARBA" id="ARBA00022840"/>
    </source>
</evidence>
<keyword evidence="2" id="KW-0547">Nucleotide-binding</keyword>
<keyword evidence="1" id="KW-0540">Nuclease</keyword>
<evidence type="ECO:0000259" key="12">
    <source>
        <dbReference type="Pfam" id="PF21445"/>
    </source>
</evidence>
<dbReference type="InterPro" id="IPR038726">
    <property type="entry name" value="PDDEXK_AddAB-type"/>
</dbReference>
<evidence type="ECO:0000313" key="14">
    <source>
        <dbReference type="Proteomes" id="UP000005444"/>
    </source>
</evidence>
<keyword evidence="5 13" id="KW-0347">Helicase</keyword>
<dbReference type="Pfam" id="PF21445">
    <property type="entry name" value="ADDB_N"/>
    <property type="match status" value="1"/>
</dbReference>
<dbReference type="SUPFAM" id="SSF52540">
    <property type="entry name" value="P-loop containing nucleoside triphosphate hydrolases"/>
    <property type="match status" value="1"/>
</dbReference>
<dbReference type="GO" id="GO:0006281">
    <property type="term" value="P:DNA repair"/>
    <property type="evidence" value="ECO:0007669"/>
    <property type="project" value="UniProtKB-KW"/>
</dbReference>
<proteinExistence type="predicted"/>
<keyword evidence="9" id="KW-0234">DNA repair</keyword>
<dbReference type="Pfam" id="PF12705">
    <property type="entry name" value="PDDEXK_1"/>
    <property type="match status" value="1"/>
</dbReference>
<dbReference type="RefSeq" id="WP_014216255.1">
    <property type="nucleotide sequence ID" value="NC_016605.1"/>
</dbReference>
<evidence type="ECO:0000256" key="8">
    <source>
        <dbReference type="ARBA" id="ARBA00023125"/>
    </source>
</evidence>
<evidence type="ECO:0000256" key="6">
    <source>
        <dbReference type="ARBA" id="ARBA00022839"/>
    </source>
</evidence>
<dbReference type="EMBL" id="CP003137">
    <property type="protein sequence ID" value="AEV96061.1"/>
    <property type="molecule type" value="Genomic_DNA"/>
</dbReference>
<evidence type="ECO:0000313" key="13">
    <source>
        <dbReference type="EMBL" id="AEV96061.1"/>
    </source>
</evidence>
<dbReference type="PATRIC" id="fig|701521.8.peg.1749"/>
<dbReference type="InterPro" id="IPR011604">
    <property type="entry name" value="PDDEXK-like_dom_sf"/>
</dbReference>
<accession>G8PC83</accession>
<feature type="domain" description="ATP-dependent helicase/deoxyribonuclease subunit B N-terminal" evidence="12">
    <location>
        <begin position="5"/>
        <end position="285"/>
    </location>
</feature>
<dbReference type="PANTHER" id="PTHR30591:SF1">
    <property type="entry name" value="RECBCD ENZYME SUBUNIT RECC"/>
    <property type="match status" value="1"/>
</dbReference>
<organism evidence="13 14">
    <name type="scientific">Pediococcus claussenii (strain ATCC BAA-344 / DSM 14800 / JCM 18046 / KCTC 3811 / LMG 21948 / P06)</name>
    <dbReference type="NCBI Taxonomy" id="701521"/>
    <lineage>
        <taxon>Bacteria</taxon>
        <taxon>Bacillati</taxon>
        <taxon>Bacillota</taxon>
        <taxon>Bacilli</taxon>
        <taxon>Lactobacillales</taxon>
        <taxon>Lactobacillaceae</taxon>
        <taxon>Pediococcus</taxon>
    </lineage>
</organism>
<dbReference type="GO" id="GO:0004527">
    <property type="term" value="F:exonuclease activity"/>
    <property type="evidence" value="ECO:0007669"/>
    <property type="project" value="UniProtKB-KW"/>
</dbReference>
<evidence type="ECO:0000256" key="1">
    <source>
        <dbReference type="ARBA" id="ARBA00022722"/>
    </source>
</evidence>
<dbReference type="GO" id="GO:0005524">
    <property type="term" value="F:ATP binding"/>
    <property type="evidence" value="ECO:0007669"/>
    <property type="project" value="UniProtKB-KW"/>
</dbReference>
<dbReference type="PANTHER" id="PTHR30591">
    <property type="entry name" value="RECBCD ENZYME SUBUNIT RECC"/>
    <property type="match status" value="1"/>
</dbReference>
<feature type="domain" description="PD-(D/E)XK endonuclease-like" evidence="11">
    <location>
        <begin position="796"/>
        <end position="1129"/>
    </location>
</feature>
<evidence type="ECO:0000256" key="5">
    <source>
        <dbReference type="ARBA" id="ARBA00022806"/>
    </source>
</evidence>
<keyword evidence="4" id="KW-0378">Hydrolase</keyword>
<dbReference type="Gene3D" id="3.40.50.300">
    <property type="entry name" value="P-loop containing nucleotide triphosphate hydrolases"/>
    <property type="match status" value="4"/>
</dbReference>
<dbReference type="InterPro" id="IPR049035">
    <property type="entry name" value="ADDB_N"/>
</dbReference>
<protein>
    <submittedName>
        <fullName evidence="13">ATP-dependent helicase/nuclease subunit B</fullName>
    </submittedName>
</protein>
<evidence type="ECO:0000256" key="9">
    <source>
        <dbReference type="ARBA" id="ARBA00023204"/>
    </source>
</evidence>
<keyword evidence="7" id="KW-0067">ATP-binding</keyword>
<evidence type="ECO:0000256" key="10">
    <source>
        <dbReference type="SAM" id="Coils"/>
    </source>
</evidence>
<feature type="coiled-coil region" evidence="10">
    <location>
        <begin position="256"/>
        <end position="283"/>
    </location>
</feature>
<dbReference type="InterPro" id="IPR027417">
    <property type="entry name" value="P-loop_NTPase"/>
</dbReference>
<name>G8PC83_PEDCP</name>
<dbReference type="STRING" id="701521.PECL_1849"/>
<keyword evidence="8" id="KW-0238">DNA-binding</keyword>
<reference evidence="13 14" key="1">
    <citation type="journal article" date="2012" name="J. Bacteriol.">
        <title>Complete Genome Sequence of the Beer Spoilage Organism Pediococcus claussenii ATCC BAA-344T.</title>
        <authorList>
            <person name="Pittet V."/>
            <person name="Abegunde T."/>
            <person name="Marfleet T."/>
            <person name="Haakensen M."/>
            <person name="Morrow K."/>
            <person name="Jayaprakash T."/>
            <person name="Schroeder K."/>
            <person name="Trost B."/>
            <person name="Byrns S."/>
            <person name="Bergsveinson J."/>
            <person name="Kusalik A."/>
            <person name="Ziola B."/>
        </authorList>
    </citation>
    <scope>NUCLEOTIDE SEQUENCE [LARGE SCALE GENOMIC DNA]</scope>
    <source>
        <strain evidence="13 14">ATCC BAA-344</strain>
    </source>
</reference>
<dbReference type="Gene3D" id="3.90.320.10">
    <property type="match status" value="1"/>
</dbReference>
<dbReference type="KEGG" id="pce:PECL_1849"/>
<evidence type="ECO:0000256" key="4">
    <source>
        <dbReference type="ARBA" id="ARBA00022801"/>
    </source>
</evidence>
<gene>
    <name evidence="13" type="primary">addB</name>
    <name evidence="13" type="ordered locus">PECL_1849</name>
</gene>
<evidence type="ECO:0000259" key="11">
    <source>
        <dbReference type="Pfam" id="PF12705"/>
    </source>
</evidence>
<dbReference type="GO" id="GO:0006310">
    <property type="term" value="P:DNA recombination"/>
    <property type="evidence" value="ECO:0007669"/>
    <property type="project" value="TreeGrafter"/>
</dbReference>
<dbReference type="eggNOG" id="COG3857">
    <property type="taxonomic scope" value="Bacteria"/>
</dbReference>
<keyword evidence="6" id="KW-0269">Exonuclease</keyword>
<dbReference type="Proteomes" id="UP000005444">
    <property type="component" value="Chromosome"/>
</dbReference>
<dbReference type="HOGENOM" id="CLU_007838_0_0_9"/>
<dbReference type="GO" id="GO:0003677">
    <property type="term" value="F:DNA binding"/>
    <property type="evidence" value="ECO:0007669"/>
    <property type="project" value="UniProtKB-KW"/>
</dbReference>
<keyword evidence="10" id="KW-0175">Coiled coil</keyword>